<comment type="caution">
    <text evidence="2">The sequence shown here is derived from an EMBL/GenBank/DDBJ whole genome shotgun (WGS) entry which is preliminary data.</text>
</comment>
<dbReference type="EMBL" id="JAFBER010000002">
    <property type="protein sequence ID" value="MBM7644310.1"/>
    <property type="molecule type" value="Genomic_DNA"/>
</dbReference>
<dbReference type="Gene3D" id="3.60.40.10">
    <property type="entry name" value="PPM-type phosphatase domain"/>
    <property type="match status" value="1"/>
</dbReference>
<dbReference type="InterPro" id="IPR036457">
    <property type="entry name" value="PPM-type-like_dom_sf"/>
</dbReference>
<dbReference type="Proteomes" id="UP000808914">
    <property type="component" value="Unassembled WGS sequence"/>
</dbReference>
<dbReference type="RefSeq" id="WP_205002281.1">
    <property type="nucleotide sequence ID" value="NZ_JAFBER010000002.1"/>
</dbReference>
<dbReference type="Pfam" id="PF13672">
    <property type="entry name" value="PP2C_2"/>
    <property type="match status" value="1"/>
</dbReference>
<sequence>MKAVFKTDCGKVRTHNEDSGGIFEQSERLLAVIADGMGGHRAGDVASQLAIKHIKEKWEQIDERKLDAAEAAEWLNEAIVSANQELYHYASEHEECRGMGTTIVCALCLDKHLIVSHVGDSRCYFMTSNGELSQITEDHSLVNELVKSGQLSEADAEYHPRKHVLLRALGTEPEINIDTVKLTWEKDCKILLCSDGLSNKLSDDDLQNILSEQASLEEQAEALIQYANNAGGEDNITLVIVEQTDGEAL</sequence>
<dbReference type="InterPro" id="IPR001932">
    <property type="entry name" value="PPM-type_phosphatase-like_dom"/>
</dbReference>
<organism evidence="2 3">
    <name type="scientific">Scopulibacillus daqui</name>
    <dbReference type="NCBI Taxonomy" id="1469162"/>
    <lineage>
        <taxon>Bacteria</taxon>
        <taxon>Bacillati</taxon>
        <taxon>Bacillota</taxon>
        <taxon>Bacilli</taxon>
        <taxon>Bacillales</taxon>
        <taxon>Sporolactobacillaceae</taxon>
        <taxon>Scopulibacillus</taxon>
    </lineage>
</organism>
<evidence type="ECO:0000313" key="2">
    <source>
        <dbReference type="EMBL" id="MBM7644310.1"/>
    </source>
</evidence>
<dbReference type="InterPro" id="IPR015655">
    <property type="entry name" value="PP2C"/>
</dbReference>
<dbReference type="EC" id="3.1.3.16" evidence="2"/>
<gene>
    <name evidence="2" type="ORF">JOD45_000503</name>
</gene>
<protein>
    <submittedName>
        <fullName evidence="2">Protein phosphatase</fullName>
        <ecNumber evidence="2">3.1.3.16</ecNumber>
    </submittedName>
</protein>
<dbReference type="SMART" id="SM00331">
    <property type="entry name" value="PP2C_SIG"/>
    <property type="match status" value="1"/>
</dbReference>
<dbReference type="NCBIfam" id="NF033484">
    <property type="entry name" value="Stp1_PP2C_phos"/>
    <property type="match status" value="1"/>
</dbReference>
<dbReference type="SMART" id="SM00332">
    <property type="entry name" value="PP2Cc"/>
    <property type="match status" value="1"/>
</dbReference>
<dbReference type="PANTHER" id="PTHR47992">
    <property type="entry name" value="PROTEIN PHOSPHATASE"/>
    <property type="match status" value="1"/>
</dbReference>
<dbReference type="PROSITE" id="PS51746">
    <property type="entry name" value="PPM_2"/>
    <property type="match status" value="1"/>
</dbReference>
<dbReference type="SUPFAM" id="SSF81606">
    <property type="entry name" value="PP2C-like"/>
    <property type="match status" value="1"/>
</dbReference>
<evidence type="ECO:0000313" key="3">
    <source>
        <dbReference type="Proteomes" id="UP000808914"/>
    </source>
</evidence>
<keyword evidence="2" id="KW-0378">Hydrolase</keyword>
<reference evidence="2 3" key="1">
    <citation type="submission" date="2021-01" db="EMBL/GenBank/DDBJ databases">
        <title>Genomic Encyclopedia of Type Strains, Phase IV (KMG-IV): sequencing the most valuable type-strain genomes for metagenomic binning, comparative biology and taxonomic classification.</title>
        <authorList>
            <person name="Goeker M."/>
        </authorList>
    </citation>
    <scope>NUCLEOTIDE SEQUENCE [LARGE SCALE GENOMIC DNA]</scope>
    <source>
        <strain evidence="2 3">DSM 28236</strain>
    </source>
</reference>
<accession>A0ABS2PXK6</accession>
<feature type="domain" description="PPM-type phosphatase" evidence="1">
    <location>
        <begin position="2"/>
        <end position="243"/>
    </location>
</feature>
<proteinExistence type="predicted"/>
<dbReference type="GO" id="GO:0004722">
    <property type="term" value="F:protein serine/threonine phosphatase activity"/>
    <property type="evidence" value="ECO:0007669"/>
    <property type="project" value="UniProtKB-EC"/>
</dbReference>
<evidence type="ECO:0000259" key="1">
    <source>
        <dbReference type="PROSITE" id="PS51746"/>
    </source>
</evidence>
<name>A0ABS2PXK6_9BACL</name>
<keyword evidence="3" id="KW-1185">Reference proteome</keyword>
<dbReference type="CDD" id="cd00143">
    <property type="entry name" value="PP2Cc"/>
    <property type="match status" value="1"/>
</dbReference>